<dbReference type="InterPro" id="IPR050832">
    <property type="entry name" value="Bact_Acetyltransf"/>
</dbReference>
<protein>
    <submittedName>
        <fullName evidence="4">Acetyltransferase (GNAT) domain</fullName>
    </submittedName>
</protein>
<dbReference type="InterPro" id="IPR016181">
    <property type="entry name" value="Acyl_CoA_acyltransferase"/>
</dbReference>
<dbReference type="Gene3D" id="3.40.630.30">
    <property type="match status" value="1"/>
</dbReference>
<keyword evidence="5" id="KW-1185">Reference proteome</keyword>
<dbReference type="SUPFAM" id="SSF55729">
    <property type="entry name" value="Acyl-CoA N-acyltransferases (Nat)"/>
    <property type="match status" value="1"/>
</dbReference>
<dbReference type="InterPro" id="IPR000182">
    <property type="entry name" value="GNAT_dom"/>
</dbReference>
<keyword evidence="1 4" id="KW-0808">Transferase</keyword>
<dbReference type="AlphaFoldDB" id="A0A2S9GYZ1"/>
<dbReference type="PANTHER" id="PTHR43877">
    <property type="entry name" value="AMINOALKYLPHOSPHONATE N-ACETYLTRANSFERASE-RELATED-RELATED"/>
    <property type="match status" value="1"/>
</dbReference>
<evidence type="ECO:0000256" key="1">
    <source>
        <dbReference type="ARBA" id="ARBA00022679"/>
    </source>
</evidence>
<dbReference type="CDD" id="cd04301">
    <property type="entry name" value="NAT_SF"/>
    <property type="match status" value="1"/>
</dbReference>
<dbReference type="OrthoDB" id="7356080at2"/>
<organism evidence="4 5">
    <name type="scientific">Solimicrobium silvestre</name>
    <dbReference type="NCBI Taxonomy" id="2099400"/>
    <lineage>
        <taxon>Bacteria</taxon>
        <taxon>Pseudomonadati</taxon>
        <taxon>Pseudomonadota</taxon>
        <taxon>Betaproteobacteria</taxon>
        <taxon>Burkholderiales</taxon>
        <taxon>Oxalobacteraceae</taxon>
        <taxon>Solimicrobium</taxon>
    </lineage>
</organism>
<name>A0A2S9GYZ1_9BURK</name>
<accession>A0A2S9GYZ1</accession>
<dbReference type="EMBL" id="PUGF01000010">
    <property type="protein sequence ID" value="PRC92923.1"/>
    <property type="molecule type" value="Genomic_DNA"/>
</dbReference>
<proteinExistence type="predicted"/>
<dbReference type="GO" id="GO:0016747">
    <property type="term" value="F:acyltransferase activity, transferring groups other than amino-acyl groups"/>
    <property type="evidence" value="ECO:0007669"/>
    <property type="project" value="InterPro"/>
</dbReference>
<dbReference type="PANTHER" id="PTHR43877:SF2">
    <property type="entry name" value="AMINOALKYLPHOSPHONATE N-ACETYLTRANSFERASE-RELATED"/>
    <property type="match status" value="1"/>
</dbReference>
<evidence type="ECO:0000313" key="4">
    <source>
        <dbReference type="EMBL" id="PRC92923.1"/>
    </source>
</evidence>
<keyword evidence="2" id="KW-0012">Acyltransferase</keyword>
<reference evidence="4 5" key="1">
    <citation type="submission" date="2018-02" db="EMBL/GenBank/DDBJ databases">
        <title>Solimicrobium silvestre gen. nov., sp. nov., isolated from alpine forest soil.</title>
        <authorList>
            <person name="Margesin R."/>
            <person name="Albuquerque L."/>
            <person name="Zhang D.-C."/>
            <person name="Froufe H.J.C."/>
            <person name="Severino R."/>
            <person name="Roxo I."/>
            <person name="Egas C."/>
            <person name="Da Costa M.S."/>
        </authorList>
    </citation>
    <scope>NUCLEOTIDE SEQUENCE [LARGE SCALE GENOMIC DNA]</scope>
    <source>
        <strain evidence="4 5">S20-91</strain>
    </source>
</reference>
<dbReference type="PROSITE" id="PS51186">
    <property type="entry name" value="GNAT"/>
    <property type="match status" value="1"/>
</dbReference>
<comment type="caution">
    <text evidence="4">The sequence shown here is derived from an EMBL/GenBank/DDBJ whole genome shotgun (WGS) entry which is preliminary data.</text>
</comment>
<evidence type="ECO:0000256" key="2">
    <source>
        <dbReference type="ARBA" id="ARBA00023315"/>
    </source>
</evidence>
<gene>
    <name evidence="4" type="ORF">S2091_2340</name>
</gene>
<dbReference type="Proteomes" id="UP000237839">
    <property type="component" value="Unassembled WGS sequence"/>
</dbReference>
<evidence type="ECO:0000259" key="3">
    <source>
        <dbReference type="PROSITE" id="PS51186"/>
    </source>
</evidence>
<feature type="domain" description="N-acetyltransferase" evidence="3">
    <location>
        <begin position="1"/>
        <end position="154"/>
    </location>
</feature>
<sequence length="154" mass="17314">MLIRKANRADSSIVWEIRNLAITAQCSKHYPFDLIMKWTSGEPPEYFSDVVDDGFWVAEIDHEIVGTGKVNLQTGKVDAVFVHPQRVRFGIGAKIIKHLEHIAIDVGLIELNLESTLNAAPFYRSCGFQGIEIAKYNSPRGIELDCILMSKKLL</sequence>
<dbReference type="Pfam" id="PF13508">
    <property type="entry name" value="Acetyltransf_7"/>
    <property type="match status" value="1"/>
</dbReference>
<evidence type="ECO:0000313" key="5">
    <source>
        <dbReference type="Proteomes" id="UP000237839"/>
    </source>
</evidence>